<feature type="region of interest" description="Disordered" evidence="1">
    <location>
        <begin position="1"/>
        <end position="109"/>
    </location>
</feature>
<evidence type="ECO:0000256" key="2">
    <source>
        <dbReference type="SAM" id="Phobius"/>
    </source>
</evidence>
<feature type="compositionally biased region" description="Basic and acidic residues" evidence="1">
    <location>
        <begin position="83"/>
        <end position="92"/>
    </location>
</feature>
<accession>A0AAU9FYT3</accession>
<dbReference type="EMBL" id="AP029266">
    <property type="protein sequence ID" value="BFG00768.1"/>
    <property type="molecule type" value="Genomic_DNA"/>
</dbReference>
<feature type="compositionally biased region" description="Polar residues" evidence="1">
    <location>
        <begin position="11"/>
        <end position="27"/>
    </location>
</feature>
<feature type="compositionally biased region" description="Basic and acidic residues" evidence="1">
    <location>
        <begin position="29"/>
        <end position="64"/>
    </location>
</feature>
<keyword evidence="2" id="KW-0812">Transmembrane</keyword>
<proteinExistence type="predicted"/>
<feature type="transmembrane region" description="Helical" evidence="2">
    <location>
        <begin position="214"/>
        <end position="236"/>
    </location>
</feature>
<dbReference type="Proteomes" id="UP001500889">
    <property type="component" value="Chromosome A"/>
</dbReference>
<dbReference type="AlphaFoldDB" id="A0AAU9FYT3"/>
<keyword evidence="2" id="KW-1133">Transmembrane helix</keyword>
<keyword evidence="4" id="KW-1185">Reference proteome</keyword>
<keyword evidence="2" id="KW-0472">Membrane</keyword>
<name>A0AAU9FYT3_DROMD</name>
<evidence type="ECO:0000256" key="1">
    <source>
        <dbReference type="SAM" id="MobiDB-lite"/>
    </source>
</evidence>
<protein>
    <submittedName>
        <fullName evidence="3">Uncharacterized protein</fullName>
    </submittedName>
</protein>
<reference evidence="3 4" key="1">
    <citation type="submission" date="2024-02" db="EMBL/GenBank/DDBJ databases">
        <title>A chromosome-level genome assembly of Drosophila madeirensis, a fruit fly species endemic to Madeira island.</title>
        <authorList>
            <person name="Tomihara K."/>
            <person name="Llopart A."/>
            <person name="Yamamoto D."/>
        </authorList>
    </citation>
    <scope>NUCLEOTIDE SEQUENCE [LARGE SCALE GENOMIC DNA]</scope>
    <source>
        <strain evidence="3 4">RF1</strain>
    </source>
</reference>
<evidence type="ECO:0000313" key="4">
    <source>
        <dbReference type="Proteomes" id="UP001500889"/>
    </source>
</evidence>
<sequence length="237" mass="27219">MKHNKAKYSPKTESNFKAAEQQQQQRATGHGEDRLEMTEINREQNEPLGHKAIHKQSESKDTSNGKKCLKVGALRNSSLSAMKAKEKSEHLQQKRMQKKSNSSTKQQQRVNNWYNTLQELRRISEEMRCLEEDEYSDMESLEPTKKPTLLAPVRQFFEQALPMPDGNQNLTNDQNLAENALKVEYDSTDCLLRLLELLWVQVAKFLDFLECAPVTVHLFFAIAMPLCLCGIALVFFG</sequence>
<feature type="compositionally biased region" description="Low complexity" evidence="1">
    <location>
        <begin position="99"/>
        <end position="108"/>
    </location>
</feature>
<gene>
    <name evidence="3" type="ORF">DMAD_00690</name>
</gene>
<evidence type="ECO:0000313" key="3">
    <source>
        <dbReference type="EMBL" id="BFG00768.1"/>
    </source>
</evidence>
<organism evidence="3 4">
    <name type="scientific">Drosophila madeirensis</name>
    <name type="common">Fruit fly</name>
    <dbReference type="NCBI Taxonomy" id="30013"/>
    <lineage>
        <taxon>Eukaryota</taxon>
        <taxon>Metazoa</taxon>
        <taxon>Ecdysozoa</taxon>
        <taxon>Arthropoda</taxon>
        <taxon>Hexapoda</taxon>
        <taxon>Insecta</taxon>
        <taxon>Pterygota</taxon>
        <taxon>Neoptera</taxon>
        <taxon>Endopterygota</taxon>
        <taxon>Diptera</taxon>
        <taxon>Brachycera</taxon>
        <taxon>Muscomorpha</taxon>
        <taxon>Ephydroidea</taxon>
        <taxon>Drosophilidae</taxon>
        <taxon>Drosophila</taxon>
        <taxon>Sophophora</taxon>
    </lineage>
</organism>